<feature type="transmembrane region" description="Helical" evidence="6">
    <location>
        <begin position="305"/>
        <end position="323"/>
    </location>
</feature>
<reference evidence="8 9" key="1">
    <citation type="submission" date="2014-05" db="EMBL/GenBank/DDBJ databases">
        <title>Whole genome shotgun sequence of Rhizobium rhizogenes NBRC 13257.</title>
        <authorList>
            <person name="Katano-Makiyama Y."/>
            <person name="Hosoyama A."/>
            <person name="Hashimoto M."/>
            <person name="Hosoyama Y."/>
            <person name="Noguchi M."/>
            <person name="Tsuchikane K."/>
            <person name="Kimura A."/>
            <person name="Ohji S."/>
            <person name="Ichikawa N."/>
            <person name="Yamazoe A."/>
            <person name="Fujita N."/>
        </authorList>
    </citation>
    <scope>NUCLEOTIDE SEQUENCE [LARGE SCALE GENOMIC DNA]</scope>
    <source>
        <strain evidence="8 9">NBRC 13257</strain>
    </source>
</reference>
<feature type="transmembrane region" description="Helical" evidence="6">
    <location>
        <begin position="271"/>
        <end position="293"/>
    </location>
</feature>
<protein>
    <submittedName>
        <fullName evidence="8">Drug resistance transporter</fullName>
    </submittedName>
</protein>
<proteinExistence type="predicted"/>
<dbReference type="CDD" id="cd17321">
    <property type="entry name" value="MFS_MMR_MDR_like"/>
    <property type="match status" value="1"/>
</dbReference>
<dbReference type="Gene3D" id="1.20.1720.10">
    <property type="entry name" value="Multidrug resistance protein D"/>
    <property type="match status" value="1"/>
</dbReference>
<dbReference type="InterPro" id="IPR036259">
    <property type="entry name" value="MFS_trans_sf"/>
</dbReference>
<evidence type="ECO:0000256" key="3">
    <source>
        <dbReference type="ARBA" id="ARBA00022989"/>
    </source>
</evidence>
<dbReference type="InterPro" id="IPR020846">
    <property type="entry name" value="MFS_dom"/>
</dbReference>
<gene>
    <name evidence="8" type="ORF">RRH01S_02_00130</name>
</gene>
<dbReference type="SUPFAM" id="SSF103473">
    <property type="entry name" value="MFS general substrate transporter"/>
    <property type="match status" value="1"/>
</dbReference>
<dbReference type="InterPro" id="IPR011701">
    <property type="entry name" value="MFS"/>
</dbReference>
<evidence type="ECO:0000313" key="8">
    <source>
        <dbReference type="EMBL" id="GAJ91346.1"/>
    </source>
</evidence>
<dbReference type="PROSITE" id="PS00216">
    <property type="entry name" value="SUGAR_TRANSPORT_1"/>
    <property type="match status" value="1"/>
</dbReference>
<evidence type="ECO:0000256" key="2">
    <source>
        <dbReference type="ARBA" id="ARBA00022692"/>
    </source>
</evidence>
<dbReference type="AlphaFoldDB" id="A0AA87U294"/>
<evidence type="ECO:0000259" key="7">
    <source>
        <dbReference type="PROSITE" id="PS50850"/>
    </source>
</evidence>
<feature type="transmembrane region" description="Helical" evidence="6">
    <location>
        <begin position="363"/>
        <end position="385"/>
    </location>
</feature>
<dbReference type="PRINTS" id="PR01036">
    <property type="entry name" value="TCRTETB"/>
</dbReference>
<evidence type="ECO:0000256" key="5">
    <source>
        <dbReference type="SAM" id="MobiDB-lite"/>
    </source>
</evidence>
<feature type="transmembrane region" description="Helical" evidence="6">
    <location>
        <begin position="170"/>
        <end position="192"/>
    </location>
</feature>
<dbReference type="PANTHER" id="PTHR42718">
    <property type="entry name" value="MAJOR FACILITATOR SUPERFAMILY MULTIDRUG TRANSPORTER MFSC"/>
    <property type="match status" value="1"/>
</dbReference>
<dbReference type="Proteomes" id="UP000026941">
    <property type="component" value="Unassembled WGS sequence"/>
</dbReference>
<feature type="transmembrane region" description="Helical" evidence="6">
    <location>
        <begin position="54"/>
        <end position="76"/>
    </location>
</feature>
<dbReference type="Pfam" id="PF07690">
    <property type="entry name" value="MFS_1"/>
    <property type="match status" value="1"/>
</dbReference>
<sequence length="522" mass="54028">MHPDKTKAASPAEKFFVLIAVCCAAAAMPLTFTGPAVALPAISRTLGGSPIALNWVTNAFMLTFGSSLMAAGALADSFGRKRIFLLGLGGFALFSAGLAFVNNIVWFDILRALQGMGAAAAFSGGMASLAQEFDGTARMRAFSVVGSSFGVGLAFGPIASGLMIEAFGWPAIFILVVILAVLAFGLGARFLTESRDPDAASLDWPGALSFTLALTLFTYGVLRAPENGWGDPLVIVLLVGAALLFLAFGIIERVVKRPMLDLTLFRYPRFVGVQLLAAAPAYAFVVLLILLPVRFVGIEGMSEIAAGRMMVALSAPLLVLPIVAGLLTRWFTAATICGAGLIISAMGLFWLSYLTTGSAPAALIGPLLTIGIGISLPWGLMDGLAVSVVPKERAGMATGIFSTTRVAGEGVALAVVSAILSSFIQSKLGAAAGDHASFAAQRLVTGNLLDAVSSVPAIGHATLIQGYSDAFSELLWLLTAITALTAIVVFTFLGRRNAEESAMETGTPGPENNDEVLDASSA</sequence>
<dbReference type="InterPro" id="IPR005829">
    <property type="entry name" value="Sugar_transporter_CS"/>
</dbReference>
<dbReference type="GO" id="GO:0022857">
    <property type="term" value="F:transmembrane transporter activity"/>
    <property type="evidence" value="ECO:0007669"/>
    <property type="project" value="InterPro"/>
</dbReference>
<dbReference type="PROSITE" id="PS50850">
    <property type="entry name" value="MFS"/>
    <property type="match status" value="1"/>
</dbReference>
<feature type="transmembrane region" description="Helical" evidence="6">
    <location>
        <begin position="234"/>
        <end position="251"/>
    </location>
</feature>
<feature type="transmembrane region" description="Helical" evidence="6">
    <location>
        <begin position="330"/>
        <end position="351"/>
    </location>
</feature>
<feature type="transmembrane region" description="Helical" evidence="6">
    <location>
        <begin position="474"/>
        <end position="493"/>
    </location>
</feature>
<dbReference type="Gene3D" id="1.20.1250.20">
    <property type="entry name" value="MFS general substrate transporter like domains"/>
    <property type="match status" value="1"/>
</dbReference>
<feature type="transmembrane region" description="Helical" evidence="6">
    <location>
        <begin position="406"/>
        <end position="424"/>
    </location>
</feature>
<keyword evidence="3 6" id="KW-1133">Transmembrane helix</keyword>
<feature type="transmembrane region" description="Helical" evidence="6">
    <location>
        <begin position="142"/>
        <end position="164"/>
    </location>
</feature>
<dbReference type="RefSeq" id="WP_042470086.1">
    <property type="nucleotide sequence ID" value="NZ_BAYX01000002.1"/>
</dbReference>
<keyword evidence="2 6" id="KW-0812">Transmembrane</keyword>
<keyword evidence="4 6" id="KW-0472">Membrane</keyword>
<dbReference type="GO" id="GO:0016020">
    <property type="term" value="C:membrane"/>
    <property type="evidence" value="ECO:0007669"/>
    <property type="project" value="UniProtKB-SubCell"/>
</dbReference>
<evidence type="ECO:0000256" key="1">
    <source>
        <dbReference type="ARBA" id="ARBA00004141"/>
    </source>
</evidence>
<dbReference type="EMBL" id="BAYX01000002">
    <property type="protein sequence ID" value="GAJ91346.1"/>
    <property type="molecule type" value="Genomic_DNA"/>
</dbReference>
<evidence type="ECO:0000256" key="6">
    <source>
        <dbReference type="SAM" id="Phobius"/>
    </source>
</evidence>
<dbReference type="PANTHER" id="PTHR42718:SF49">
    <property type="entry name" value="EXPORT PROTEIN"/>
    <property type="match status" value="1"/>
</dbReference>
<feature type="domain" description="Major facilitator superfamily (MFS) profile" evidence="7">
    <location>
        <begin position="15"/>
        <end position="497"/>
    </location>
</feature>
<feature type="region of interest" description="Disordered" evidence="5">
    <location>
        <begin position="500"/>
        <end position="522"/>
    </location>
</feature>
<evidence type="ECO:0000256" key="4">
    <source>
        <dbReference type="ARBA" id="ARBA00023136"/>
    </source>
</evidence>
<name>A0AA87U294_RHIRH</name>
<feature type="transmembrane region" description="Helical" evidence="6">
    <location>
        <begin position="83"/>
        <end position="106"/>
    </location>
</feature>
<feature type="compositionally biased region" description="Acidic residues" evidence="5">
    <location>
        <begin position="512"/>
        <end position="522"/>
    </location>
</feature>
<organism evidence="8 9">
    <name type="scientific">Rhizobium rhizogenes NBRC 13257</name>
    <dbReference type="NCBI Taxonomy" id="1220581"/>
    <lineage>
        <taxon>Bacteria</taxon>
        <taxon>Pseudomonadati</taxon>
        <taxon>Pseudomonadota</taxon>
        <taxon>Alphaproteobacteria</taxon>
        <taxon>Hyphomicrobiales</taxon>
        <taxon>Rhizobiaceae</taxon>
        <taxon>Rhizobium/Agrobacterium group</taxon>
        <taxon>Rhizobium</taxon>
    </lineage>
</organism>
<evidence type="ECO:0000313" key="9">
    <source>
        <dbReference type="Proteomes" id="UP000026941"/>
    </source>
</evidence>
<comment type="subcellular location">
    <subcellularLocation>
        <location evidence="1">Membrane</location>
        <topology evidence="1">Multi-pass membrane protein</topology>
    </subcellularLocation>
</comment>
<comment type="caution">
    <text evidence="8">The sequence shown here is derived from an EMBL/GenBank/DDBJ whole genome shotgun (WGS) entry which is preliminary data.</text>
</comment>
<accession>A0AA87U294</accession>